<sequence length="321" mass="34967">MTEGRRLDAVQRAALQWQVCFWSGDAGEAEHRDFEAWLASDEAHRRAWQRLQRAGGRLQALPAEVAGTVLRTTTAGNARRRTLRALLLLAGTGGTAALLRETPAWQLASADERTATGERRELRLPDGGLLTLNTASAVDLRYGATERLVRLLAGEVFIVTAPDATGRPFVVETPAGRVQALGTRFALRCLDAATRVQVFEGAVELRPRDGSAARRLDAGFQGLFDTAAAAAPEALDEAAAAWMRGLLVAEQMRLDDFLVELARYRRGVLRCDPAVAGLRVSGVFPLADTDAVLRSLLRALPLRITRATRWWLTVEPARGRA</sequence>
<dbReference type="EMBL" id="JAAOCD010000007">
    <property type="protein sequence ID" value="NHK99561.1"/>
    <property type="molecule type" value="Genomic_DNA"/>
</dbReference>
<name>A0ABX0HX24_9BURK</name>
<proteinExistence type="predicted"/>
<feature type="domain" description="FecR protein" evidence="1">
    <location>
        <begin position="112"/>
        <end position="204"/>
    </location>
</feature>
<dbReference type="InterPro" id="IPR012373">
    <property type="entry name" value="Ferrdict_sens_TM"/>
</dbReference>
<dbReference type="PANTHER" id="PTHR30273">
    <property type="entry name" value="PERIPLASMIC SIGNAL SENSOR AND SIGMA FACTOR ACTIVATOR FECR-RELATED"/>
    <property type="match status" value="1"/>
</dbReference>
<evidence type="ECO:0000259" key="2">
    <source>
        <dbReference type="Pfam" id="PF16220"/>
    </source>
</evidence>
<dbReference type="PANTHER" id="PTHR30273:SF2">
    <property type="entry name" value="PROTEIN FECR"/>
    <property type="match status" value="1"/>
</dbReference>
<dbReference type="Pfam" id="PF04773">
    <property type="entry name" value="FecR"/>
    <property type="match status" value="1"/>
</dbReference>
<dbReference type="RefSeq" id="WP_009857479.1">
    <property type="nucleotide sequence ID" value="NZ_JAAOCE010000008.1"/>
</dbReference>
<gene>
    <name evidence="3" type="ORF">G7087_14330</name>
</gene>
<dbReference type="PIRSF" id="PIRSF018266">
    <property type="entry name" value="FecR"/>
    <property type="match status" value="1"/>
</dbReference>
<dbReference type="InterPro" id="IPR032623">
    <property type="entry name" value="FecR_N"/>
</dbReference>
<keyword evidence="4" id="KW-1185">Reference proteome</keyword>
<evidence type="ECO:0000259" key="1">
    <source>
        <dbReference type="Pfam" id="PF04773"/>
    </source>
</evidence>
<evidence type="ECO:0000313" key="4">
    <source>
        <dbReference type="Proteomes" id="UP000802098"/>
    </source>
</evidence>
<dbReference type="InterPro" id="IPR006860">
    <property type="entry name" value="FecR"/>
</dbReference>
<dbReference type="Gene3D" id="2.60.120.1440">
    <property type="match status" value="1"/>
</dbReference>
<accession>A0ABX0HX24</accession>
<feature type="domain" description="FecR N-terminal" evidence="2">
    <location>
        <begin position="12"/>
        <end position="53"/>
    </location>
</feature>
<evidence type="ECO:0000313" key="3">
    <source>
        <dbReference type="EMBL" id="NHK99561.1"/>
    </source>
</evidence>
<reference evidence="3 4" key="1">
    <citation type="submission" date="2020-03" db="EMBL/GenBank/DDBJ databases">
        <title>Rubrivivax benzoatilyticus JA2 (sequenced after 10 years sub-culturing).</title>
        <authorList>
            <person name="Gupta D."/>
            <person name="Chintalapati S."/>
            <person name="Chintalapati V.R."/>
        </authorList>
    </citation>
    <scope>NUCLEOTIDE SEQUENCE [LARGE SCALE GENOMIC DNA]</scope>
    <source>
        <strain evidence="3 4">JA2-Mal</strain>
    </source>
</reference>
<dbReference type="Pfam" id="PF16220">
    <property type="entry name" value="DUF4880"/>
    <property type="match status" value="1"/>
</dbReference>
<protein>
    <submittedName>
        <fullName evidence="3">DUF4880 domain-containing protein</fullName>
    </submittedName>
</protein>
<comment type="caution">
    <text evidence="3">The sequence shown here is derived from an EMBL/GenBank/DDBJ whole genome shotgun (WGS) entry which is preliminary data.</text>
</comment>
<dbReference type="Proteomes" id="UP000802098">
    <property type="component" value="Unassembled WGS sequence"/>
</dbReference>
<organism evidence="3 4">
    <name type="scientific">Rubrivivax benzoatilyticus</name>
    <dbReference type="NCBI Taxonomy" id="316997"/>
    <lineage>
        <taxon>Bacteria</taxon>
        <taxon>Pseudomonadati</taxon>
        <taxon>Pseudomonadota</taxon>
        <taxon>Betaproteobacteria</taxon>
        <taxon>Burkholderiales</taxon>
        <taxon>Sphaerotilaceae</taxon>
        <taxon>Rubrivivax</taxon>
    </lineage>
</organism>